<reference evidence="1" key="1">
    <citation type="submission" date="2018-02" db="EMBL/GenBank/DDBJ databases">
        <title>Rhizophora mucronata_Transcriptome.</title>
        <authorList>
            <person name="Meera S.P."/>
            <person name="Sreeshan A."/>
            <person name="Augustine A."/>
        </authorList>
    </citation>
    <scope>NUCLEOTIDE SEQUENCE</scope>
    <source>
        <tissue evidence="1">Leaf</tissue>
    </source>
</reference>
<name>A0A2P2R245_RHIMU</name>
<protein>
    <submittedName>
        <fullName evidence="1">Uncharacterized protein</fullName>
    </submittedName>
</protein>
<sequence length="37" mass="4356">MADFGLKKRLWGCVRIHTKYICISYYQSDGQNENIFG</sequence>
<proteinExistence type="predicted"/>
<accession>A0A2P2R245</accession>
<dbReference type="AlphaFoldDB" id="A0A2P2R245"/>
<organism evidence="1">
    <name type="scientific">Rhizophora mucronata</name>
    <name type="common">Asiatic mangrove</name>
    <dbReference type="NCBI Taxonomy" id="61149"/>
    <lineage>
        <taxon>Eukaryota</taxon>
        <taxon>Viridiplantae</taxon>
        <taxon>Streptophyta</taxon>
        <taxon>Embryophyta</taxon>
        <taxon>Tracheophyta</taxon>
        <taxon>Spermatophyta</taxon>
        <taxon>Magnoliopsida</taxon>
        <taxon>eudicotyledons</taxon>
        <taxon>Gunneridae</taxon>
        <taxon>Pentapetalae</taxon>
        <taxon>rosids</taxon>
        <taxon>fabids</taxon>
        <taxon>Malpighiales</taxon>
        <taxon>Rhizophoraceae</taxon>
        <taxon>Rhizophora</taxon>
    </lineage>
</organism>
<dbReference type="EMBL" id="GGEC01092831">
    <property type="protein sequence ID" value="MBX73315.1"/>
    <property type="molecule type" value="Transcribed_RNA"/>
</dbReference>
<evidence type="ECO:0000313" key="1">
    <source>
        <dbReference type="EMBL" id="MBX73315.1"/>
    </source>
</evidence>